<evidence type="ECO:0000256" key="8">
    <source>
        <dbReference type="ARBA" id="ARBA00023034"/>
    </source>
</evidence>
<keyword evidence="7" id="KW-1133">Transmembrane helix</keyword>
<keyword evidence="12" id="KW-1185">Reference proteome</keyword>
<protein>
    <submittedName>
        <fullName evidence="11">ST8SIA4 protein</fullName>
    </submittedName>
</protein>
<dbReference type="PANTHER" id="PTHR11987">
    <property type="entry name" value="ALPHA-2,8-SIALYLTRANSFERASE"/>
    <property type="match status" value="1"/>
</dbReference>
<dbReference type="AlphaFoldDB" id="A0A8K0F3B2"/>
<evidence type="ECO:0000256" key="4">
    <source>
        <dbReference type="ARBA" id="ARBA00022679"/>
    </source>
</evidence>
<keyword evidence="4" id="KW-0808">Transferase</keyword>
<keyword evidence="3" id="KW-0328">Glycosyltransferase</keyword>
<comment type="subcellular location">
    <subcellularLocation>
        <location evidence="1">Golgi apparatus membrane</location>
        <topology evidence="1">Single-pass type II membrane protein</topology>
    </subcellularLocation>
</comment>
<evidence type="ECO:0000313" key="11">
    <source>
        <dbReference type="EMBL" id="CAH1273776.1"/>
    </source>
</evidence>
<evidence type="ECO:0000256" key="10">
    <source>
        <dbReference type="ARBA" id="ARBA00023180"/>
    </source>
</evidence>
<proteinExistence type="inferred from homology"/>
<name>A0A8K0F3B2_BRALA</name>
<accession>A0A8K0F3B2</accession>
<organism evidence="11 12">
    <name type="scientific">Branchiostoma lanceolatum</name>
    <name type="common">Common lancelet</name>
    <name type="synonym">Amphioxus lanceolatum</name>
    <dbReference type="NCBI Taxonomy" id="7740"/>
    <lineage>
        <taxon>Eukaryota</taxon>
        <taxon>Metazoa</taxon>
        <taxon>Chordata</taxon>
        <taxon>Cephalochordata</taxon>
        <taxon>Leptocardii</taxon>
        <taxon>Amphioxiformes</taxon>
        <taxon>Branchiostomatidae</taxon>
        <taxon>Branchiostoma</taxon>
    </lineage>
</organism>
<dbReference type="PANTHER" id="PTHR11987:SF53">
    <property type="entry name" value="ALPHA-2,8-SIALYLTRANSFERASE 8F-LIKE"/>
    <property type="match status" value="1"/>
</dbReference>
<sequence length="578" mass="64613">MASKQDTRPPRDQDLSTCSKVDLGTRLKVSVLSLAVFTIIIVLQQEFYVLSGVMTASVPRYKLSKNTTVQSGRTPPLTSSVSMAMFSAEALKQMRNATVRLHPRNRLKIRFTLGNSAAKCGGERRKKSCRSKGQLVQPIGQYRTCAVVANGGILLGSDCGADIDAKDYVIRTNLPAIVGFERDVGRRTNMTFVNTNVVKRMAECSLLKDRTRDPYPTRLRSINNTVLVGNKVSQRALRAAAQRNKVSLAFWTCRTCELRRNKLINPGVMTASVPRYKLSKNTTVQSGQTPPLTSSVSTATFSDEALKQMRNATVRLHPRNHLKIRFMLGNSSSKCGGGRKKSCRSKSGLVQPIGQYRTCAVVANGGILLGSDCGADIDAKDYVIRTNLPALVGFERDVGQKTNMTFVNTNVIKRMAECSLLKDRTRDPYPTRLRSINNTVLVGNKVSQRALRAAAQRNKVSLAFWTCRTCDLRRNTRINSIASKIAGWKFHSRPSSGLATVLIMSTFCDHLYLYGFFPFSTDKNNKEIPYHYFPDDAVAEPIFQREKHHMDVEYRLYKELHRRGVLQVQDGKCERPCH</sequence>
<dbReference type="OrthoDB" id="10044277at2759"/>
<evidence type="ECO:0000256" key="1">
    <source>
        <dbReference type="ARBA" id="ARBA00004323"/>
    </source>
</evidence>
<comment type="similarity">
    <text evidence="2">Belongs to the glycosyltransferase 29 family.</text>
</comment>
<dbReference type="EMBL" id="OV696694">
    <property type="protein sequence ID" value="CAH1273776.1"/>
    <property type="molecule type" value="Genomic_DNA"/>
</dbReference>
<dbReference type="CDD" id="cd23963">
    <property type="entry name" value="GT29_ST8SIA"/>
    <property type="match status" value="1"/>
</dbReference>
<evidence type="ECO:0000256" key="9">
    <source>
        <dbReference type="ARBA" id="ARBA00023136"/>
    </source>
</evidence>
<dbReference type="Proteomes" id="UP000838412">
    <property type="component" value="Chromosome 9"/>
</dbReference>
<dbReference type="GO" id="GO:0006491">
    <property type="term" value="P:N-glycan processing"/>
    <property type="evidence" value="ECO:0007669"/>
    <property type="project" value="TreeGrafter"/>
</dbReference>
<dbReference type="Pfam" id="PF00777">
    <property type="entry name" value="Glyco_transf_29"/>
    <property type="match status" value="2"/>
</dbReference>
<reference evidence="11" key="1">
    <citation type="submission" date="2022-01" db="EMBL/GenBank/DDBJ databases">
        <authorList>
            <person name="Braso-Vives M."/>
        </authorList>
    </citation>
    <scope>NUCLEOTIDE SEQUENCE</scope>
</reference>
<dbReference type="GO" id="GO:0000139">
    <property type="term" value="C:Golgi membrane"/>
    <property type="evidence" value="ECO:0007669"/>
    <property type="project" value="UniProtKB-SubCell"/>
</dbReference>
<dbReference type="InterPro" id="IPR038578">
    <property type="entry name" value="GT29-like_sf"/>
</dbReference>
<dbReference type="Gene3D" id="3.90.1480.20">
    <property type="entry name" value="Glycosyl transferase family 29"/>
    <property type="match status" value="2"/>
</dbReference>
<evidence type="ECO:0000256" key="2">
    <source>
        <dbReference type="ARBA" id="ARBA00006003"/>
    </source>
</evidence>
<evidence type="ECO:0000256" key="6">
    <source>
        <dbReference type="ARBA" id="ARBA00022968"/>
    </source>
</evidence>
<keyword evidence="10" id="KW-0325">Glycoprotein</keyword>
<dbReference type="GO" id="GO:0003828">
    <property type="term" value="F:alpha-N-acetylneuraminate alpha-2,8-sialyltransferase activity"/>
    <property type="evidence" value="ECO:0007669"/>
    <property type="project" value="TreeGrafter"/>
</dbReference>
<evidence type="ECO:0000256" key="5">
    <source>
        <dbReference type="ARBA" id="ARBA00022692"/>
    </source>
</evidence>
<dbReference type="InterPro" id="IPR050943">
    <property type="entry name" value="Glycosyltr_29_Sialyltrsf"/>
</dbReference>
<dbReference type="GO" id="GO:0009311">
    <property type="term" value="P:oligosaccharide metabolic process"/>
    <property type="evidence" value="ECO:0007669"/>
    <property type="project" value="TreeGrafter"/>
</dbReference>
<keyword evidence="9" id="KW-0472">Membrane</keyword>
<gene>
    <name evidence="11" type="primary">ST8SIA4</name>
    <name evidence="11" type="ORF">BLAG_LOCUS25008</name>
</gene>
<dbReference type="InterPro" id="IPR001675">
    <property type="entry name" value="Glyco_trans_29"/>
</dbReference>
<keyword evidence="6" id="KW-0735">Signal-anchor</keyword>
<keyword evidence="8" id="KW-0333">Golgi apparatus</keyword>
<evidence type="ECO:0000256" key="3">
    <source>
        <dbReference type="ARBA" id="ARBA00022676"/>
    </source>
</evidence>
<evidence type="ECO:0000313" key="12">
    <source>
        <dbReference type="Proteomes" id="UP000838412"/>
    </source>
</evidence>
<keyword evidence="5" id="KW-0812">Transmembrane</keyword>
<evidence type="ECO:0000256" key="7">
    <source>
        <dbReference type="ARBA" id="ARBA00022989"/>
    </source>
</evidence>